<dbReference type="EMBL" id="JAYKXN010000006">
    <property type="protein sequence ID" value="KAK7277713.1"/>
    <property type="molecule type" value="Genomic_DNA"/>
</dbReference>
<evidence type="ECO:0000313" key="2">
    <source>
        <dbReference type="EMBL" id="KAK7277713.1"/>
    </source>
</evidence>
<name>A0AAN9FTE8_CLITE</name>
<protein>
    <submittedName>
        <fullName evidence="2">Uncharacterized protein</fullName>
    </submittedName>
</protein>
<comment type="caution">
    <text evidence="2">The sequence shown here is derived from an EMBL/GenBank/DDBJ whole genome shotgun (WGS) entry which is preliminary data.</text>
</comment>
<keyword evidence="1" id="KW-1133">Transmembrane helix</keyword>
<feature type="transmembrane region" description="Helical" evidence="1">
    <location>
        <begin position="44"/>
        <end position="67"/>
    </location>
</feature>
<keyword evidence="1" id="KW-0472">Membrane</keyword>
<reference evidence="2 3" key="1">
    <citation type="submission" date="2024-01" db="EMBL/GenBank/DDBJ databases">
        <title>The genomes of 5 underutilized Papilionoideae crops provide insights into root nodulation and disease resistance.</title>
        <authorList>
            <person name="Yuan L."/>
        </authorList>
    </citation>
    <scope>NUCLEOTIDE SEQUENCE [LARGE SCALE GENOMIC DNA]</scope>
    <source>
        <strain evidence="2">LY-2023</strain>
        <tissue evidence="2">Leaf</tissue>
    </source>
</reference>
<organism evidence="2 3">
    <name type="scientific">Clitoria ternatea</name>
    <name type="common">Butterfly pea</name>
    <dbReference type="NCBI Taxonomy" id="43366"/>
    <lineage>
        <taxon>Eukaryota</taxon>
        <taxon>Viridiplantae</taxon>
        <taxon>Streptophyta</taxon>
        <taxon>Embryophyta</taxon>
        <taxon>Tracheophyta</taxon>
        <taxon>Spermatophyta</taxon>
        <taxon>Magnoliopsida</taxon>
        <taxon>eudicotyledons</taxon>
        <taxon>Gunneridae</taxon>
        <taxon>Pentapetalae</taxon>
        <taxon>rosids</taxon>
        <taxon>fabids</taxon>
        <taxon>Fabales</taxon>
        <taxon>Fabaceae</taxon>
        <taxon>Papilionoideae</taxon>
        <taxon>50 kb inversion clade</taxon>
        <taxon>NPAAA clade</taxon>
        <taxon>indigoferoid/millettioid clade</taxon>
        <taxon>Phaseoleae</taxon>
        <taxon>Clitoria</taxon>
    </lineage>
</organism>
<dbReference type="Proteomes" id="UP001359559">
    <property type="component" value="Unassembled WGS sequence"/>
</dbReference>
<proteinExistence type="predicted"/>
<evidence type="ECO:0000313" key="3">
    <source>
        <dbReference type="Proteomes" id="UP001359559"/>
    </source>
</evidence>
<keyword evidence="1" id="KW-0812">Transmembrane</keyword>
<keyword evidence="3" id="KW-1185">Reference proteome</keyword>
<gene>
    <name evidence="2" type="ORF">RJT34_22728</name>
</gene>
<feature type="transmembrane region" description="Helical" evidence="1">
    <location>
        <begin position="87"/>
        <end position="108"/>
    </location>
</feature>
<accession>A0AAN9FTE8</accession>
<evidence type="ECO:0000256" key="1">
    <source>
        <dbReference type="SAM" id="Phobius"/>
    </source>
</evidence>
<dbReference type="AlphaFoldDB" id="A0AAN9FTE8"/>
<sequence>MGLKKICLGVNQWYCWLELHAQYCRSDTVYRFSDLYLVQLSFRISPLICCIYGCLCLTNLDFLLCVVCQFVDKLFFCEFIDDLSCDWFVSSGAVFCFISLVFAIYLLLL</sequence>